<evidence type="ECO:0000313" key="3">
    <source>
        <dbReference type="Proteomes" id="UP000002498"/>
    </source>
</evidence>
<dbReference type="AlphaFoldDB" id="A0A0B2X7G0"/>
<feature type="compositionally biased region" description="Basic and acidic residues" evidence="1">
    <location>
        <begin position="52"/>
        <end position="79"/>
    </location>
</feature>
<evidence type="ECO:0000313" key="2">
    <source>
        <dbReference type="EMBL" id="KHO10858.1"/>
    </source>
</evidence>
<reference evidence="2 3" key="1">
    <citation type="journal article" date="2011" name="PLoS Genet.">
        <title>Genome sequencing and comparative transcriptomics of the model entomopathogenic fungi Metarhizium anisopliae and M. acridum.</title>
        <authorList>
            <person name="Gao Q."/>
            <person name="Jin K."/>
            <person name="Ying S.H."/>
            <person name="Zhang Y."/>
            <person name="Xiao G."/>
            <person name="Shang Y."/>
            <person name="Duan Z."/>
            <person name="Hu X."/>
            <person name="Xie X.Q."/>
            <person name="Zhou G."/>
            <person name="Peng G."/>
            <person name="Luo Z."/>
            <person name="Huang W."/>
            <person name="Wang B."/>
            <person name="Fang W."/>
            <person name="Wang S."/>
            <person name="Zhong Y."/>
            <person name="Ma L.J."/>
            <person name="St Leger R.J."/>
            <person name="Zhao G.P."/>
            <person name="Pei Y."/>
            <person name="Feng M.G."/>
            <person name="Xia Y."/>
            <person name="Wang C."/>
        </authorList>
    </citation>
    <scope>NUCLEOTIDE SEQUENCE [LARGE SCALE GENOMIC DNA]</scope>
    <source>
        <strain evidence="3">ARSEF 23 / ATCC MYA-3075</strain>
    </source>
</reference>
<comment type="caution">
    <text evidence="2">The sequence shown here is derived from an EMBL/GenBank/DDBJ whole genome shotgun (WGS) entry which is preliminary data.</text>
</comment>
<sequence>MASDIFSPGSSQRPDRQQGLSGCIVLFPSTSLLICTTSGRGLVGWFCSLESRENQRSTGSHPEENSERWAETKHGEDGCKSPFETITQKCRTPKTTTDLPLGQFVIVFT</sequence>
<dbReference type="HOGENOM" id="CLU_2184572_0_0_1"/>
<keyword evidence="3" id="KW-1185">Reference proteome</keyword>
<dbReference type="Proteomes" id="UP000002498">
    <property type="component" value="Unassembled WGS sequence"/>
</dbReference>
<dbReference type="RefSeq" id="XP_011411836.1">
    <property type="nucleotide sequence ID" value="XM_011413534.1"/>
</dbReference>
<dbReference type="KEGG" id="maj:MAA_11539"/>
<dbReference type="GeneID" id="23632987"/>
<accession>A0A0B2X7G0</accession>
<organism evidence="2 3">
    <name type="scientific">Metarhizium robertsii (strain ARSEF 23 / ATCC MYA-3075)</name>
    <name type="common">Metarhizium anisopliae (strain ARSEF 23)</name>
    <dbReference type="NCBI Taxonomy" id="655844"/>
    <lineage>
        <taxon>Eukaryota</taxon>
        <taxon>Fungi</taxon>
        <taxon>Dikarya</taxon>
        <taxon>Ascomycota</taxon>
        <taxon>Pezizomycotina</taxon>
        <taxon>Sordariomycetes</taxon>
        <taxon>Hypocreomycetidae</taxon>
        <taxon>Hypocreales</taxon>
        <taxon>Clavicipitaceae</taxon>
        <taxon>Metarhizium</taxon>
    </lineage>
</organism>
<feature type="region of interest" description="Disordered" evidence="1">
    <location>
        <begin position="52"/>
        <end position="80"/>
    </location>
</feature>
<proteinExistence type="predicted"/>
<dbReference type="OrthoDB" id="10275604at2759"/>
<gene>
    <name evidence="2" type="ORF">MAA_11539</name>
</gene>
<reference evidence="2 3" key="2">
    <citation type="journal article" date="2014" name="Proc. Natl. Acad. Sci. U.S.A.">
        <title>Trajectory and genomic determinants of fungal-pathogen speciation and host adaptation.</title>
        <authorList>
            <person name="Hu X."/>
            <person name="Xiao G."/>
            <person name="Zheng P."/>
            <person name="Shang Y."/>
            <person name="Su Y."/>
            <person name="Zhang X."/>
            <person name="Liu X."/>
            <person name="Zhan S."/>
            <person name="St Leger R.J."/>
            <person name="Wang C."/>
        </authorList>
    </citation>
    <scope>GENOME REANNOTATION</scope>
    <source>
        <strain evidence="3">ARSEF 23 / ATCC MYA-3075</strain>
    </source>
</reference>
<dbReference type="EMBL" id="ADNJ02000009">
    <property type="protein sequence ID" value="KHO10858.1"/>
    <property type="molecule type" value="Genomic_DNA"/>
</dbReference>
<protein>
    <submittedName>
        <fullName evidence="2">Zn(II)2Cys6 transcription factor</fullName>
    </submittedName>
</protein>
<evidence type="ECO:0000256" key="1">
    <source>
        <dbReference type="SAM" id="MobiDB-lite"/>
    </source>
</evidence>
<name>A0A0B2X7G0_METRA</name>